<dbReference type="Proteomes" id="UP001596147">
    <property type="component" value="Unassembled WGS sequence"/>
</dbReference>
<gene>
    <name evidence="1" type="ORF">ACFPM4_12180</name>
</gene>
<organism evidence="1 2">
    <name type="scientific">Lederbergia graminis</name>
    <dbReference type="NCBI Taxonomy" id="735518"/>
    <lineage>
        <taxon>Bacteria</taxon>
        <taxon>Bacillati</taxon>
        <taxon>Bacillota</taxon>
        <taxon>Bacilli</taxon>
        <taxon>Bacillales</taxon>
        <taxon>Bacillaceae</taxon>
        <taxon>Lederbergia</taxon>
    </lineage>
</organism>
<dbReference type="EMBL" id="JBHSMC010000014">
    <property type="protein sequence ID" value="MFC5465509.1"/>
    <property type="molecule type" value="Genomic_DNA"/>
</dbReference>
<evidence type="ECO:0000313" key="2">
    <source>
        <dbReference type="Proteomes" id="UP001596147"/>
    </source>
</evidence>
<accession>A0ABW0LI43</accession>
<comment type="caution">
    <text evidence="1">The sequence shown here is derived from an EMBL/GenBank/DDBJ whole genome shotgun (WGS) entry which is preliminary data.</text>
</comment>
<name>A0ABW0LI43_9BACI</name>
<proteinExistence type="predicted"/>
<protein>
    <submittedName>
        <fullName evidence="1">Uncharacterized protein</fullName>
    </submittedName>
</protein>
<dbReference type="RefSeq" id="WP_144925467.1">
    <property type="nucleotide sequence ID" value="NZ_JBHSMC010000014.1"/>
</dbReference>
<reference evidence="2" key="1">
    <citation type="journal article" date="2019" name="Int. J. Syst. Evol. Microbiol.">
        <title>The Global Catalogue of Microorganisms (GCM) 10K type strain sequencing project: providing services to taxonomists for standard genome sequencing and annotation.</title>
        <authorList>
            <consortium name="The Broad Institute Genomics Platform"/>
            <consortium name="The Broad Institute Genome Sequencing Center for Infectious Disease"/>
            <person name="Wu L."/>
            <person name="Ma J."/>
        </authorList>
    </citation>
    <scope>NUCLEOTIDE SEQUENCE [LARGE SCALE GENOMIC DNA]</scope>
    <source>
        <strain evidence="2">CGMCC 1.12237</strain>
    </source>
</reference>
<keyword evidence="2" id="KW-1185">Reference proteome</keyword>
<sequence length="93" mass="10275">MSKVKSISPYVVIGIGLAGASYLSSKNNRDQLVQVSRKVMEKVKVIYTGRSSGACDELIEKAGNPDPHDIEDTKMVSEGAMYAVEYYNQEEQQ</sequence>
<evidence type="ECO:0000313" key="1">
    <source>
        <dbReference type="EMBL" id="MFC5465509.1"/>
    </source>
</evidence>